<feature type="transmembrane region" description="Helical" evidence="2">
    <location>
        <begin position="87"/>
        <end position="108"/>
    </location>
</feature>
<organism evidence="4 5">
    <name type="scientific">Pholiota conissans</name>
    <dbReference type="NCBI Taxonomy" id="109636"/>
    <lineage>
        <taxon>Eukaryota</taxon>
        <taxon>Fungi</taxon>
        <taxon>Dikarya</taxon>
        <taxon>Basidiomycota</taxon>
        <taxon>Agaricomycotina</taxon>
        <taxon>Agaricomycetes</taxon>
        <taxon>Agaricomycetidae</taxon>
        <taxon>Agaricales</taxon>
        <taxon>Agaricineae</taxon>
        <taxon>Strophariaceae</taxon>
        <taxon>Pholiota</taxon>
    </lineage>
</organism>
<dbReference type="EMBL" id="MU155347">
    <property type="protein sequence ID" value="KAF9475106.1"/>
    <property type="molecule type" value="Genomic_DNA"/>
</dbReference>
<gene>
    <name evidence="4" type="ORF">BDN70DRAFT_936145</name>
</gene>
<feature type="transmembrane region" description="Helical" evidence="2">
    <location>
        <begin position="120"/>
        <end position="148"/>
    </location>
</feature>
<evidence type="ECO:0000256" key="1">
    <source>
        <dbReference type="SAM" id="MobiDB-lite"/>
    </source>
</evidence>
<dbReference type="Pfam" id="PF20152">
    <property type="entry name" value="DUF6534"/>
    <property type="match status" value="1"/>
</dbReference>
<feature type="transmembrane region" description="Helical" evidence="2">
    <location>
        <begin position="48"/>
        <end position="75"/>
    </location>
</feature>
<dbReference type="OrthoDB" id="3203775at2759"/>
<dbReference type="AlphaFoldDB" id="A0A9P5YTZ6"/>
<feature type="transmembrane region" description="Helical" evidence="2">
    <location>
        <begin position="15"/>
        <end position="36"/>
    </location>
</feature>
<feature type="transmembrane region" description="Helical" evidence="2">
    <location>
        <begin position="168"/>
        <end position="188"/>
    </location>
</feature>
<feature type="domain" description="DUF6534" evidence="3">
    <location>
        <begin position="176"/>
        <end position="262"/>
    </location>
</feature>
<name>A0A9P5YTZ6_9AGAR</name>
<keyword evidence="5" id="KW-1185">Reference proteome</keyword>
<feature type="region of interest" description="Disordered" evidence="1">
    <location>
        <begin position="304"/>
        <end position="358"/>
    </location>
</feature>
<protein>
    <recommendedName>
        <fullName evidence="3">DUF6534 domain-containing protein</fullName>
    </recommendedName>
</protein>
<dbReference type="PANTHER" id="PTHR40465">
    <property type="entry name" value="CHROMOSOME 1, WHOLE GENOME SHOTGUN SEQUENCE"/>
    <property type="match status" value="1"/>
</dbReference>
<keyword evidence="2" id="KW-0812">Transmembrane</keyword>
<feature type="compositionally biased region" description="Low complexity" evidence="1">
    <location>
        <begin position="333"/>
        <end position="342"/>
    </location>
</feature>
<evidence type="ECO:0000259" key="3">
    <source>
        <dbReference type="Pfam" id="PF20152"/>
    </source>
</evidence>
<dbReference type="Proteomes" id="UP000807469">
    <property type="component" value="Unassembled WGS sequence"/>
</dbReference>
<feature type="transmembrane region" description="Helical" evidence="2">
    <location>
        <begin position="237"/>
        <end position="260"/>
    </location>
</feature>
<feature type="compositionally biased region" description="Polar residues" evidence="1">
    <location>
        <begin position="344"/>
        <end position="358"/>
    </location>
</feature>
<evidence type="ECO:0000256" key="2">
    <source>
        <dbReference type="SAM" id="Phobius"/>
    </source>
</evidence>
<proteinExistence type="predicted"/>
<sequence length="358" mass="39921">MPQSIAGGYNVGAELVGTFINLVLYGVELFAAYAYFSGKRFKRDRKFIKLAVVTNLIIDTAASFALCANIFMLFIIDWGMSTDSLPINWAIPLWIFTTGIGEIVVEAFMTQRYYRLSPNYIITTVIVLFMMLSPVDIPQFSGCLYFGVVVSRAIPKIRGDQLDDTRAVTINLASTFVTDICITCALTWELLYREKTLIVRTRHLVRRIAAFAVVTGTVTSAVSLAALIPFLIKPIGGVSPCFGFFLGRVYTLTMLFTLLFRERLSGKAFTYIDFEEELNMTTEQAESPNFTLMSIDTSMVFASPPSESPTNSIHGNETKRRHSEDAQKKERSSSPSRNSIPSEVFSNMSRAEQGINPT</sequence>
<evidence type="ECO:0000313" key="5">
    <source>
        <dbReference type="Proteomes" id="UP000807469"/>
    </source>
</evidence>
<keyword evidence="2" id="KW-1133">Transmembrane helix</keyword>
<feature type="compositionally biased region" description="Basic and acidic residues" evidence="1">
    <location>
        <begin position="316"/>
        <end position="332"/>
    </location>
</feature>
<keyword evidence="2" id="KW-0472">Membrane</keyword>
<reference evidence="4" key="1">
    <citation type="submission" date="2020-11" db="EMBL/GenBank/DDBJ databases">
        <authorList>
            <consortium name="DOE Joint Genome Institute"/>
            <person name="Ahrendt S."/>
            <person name="Riley R."/>
            <person name="Andreopoulos W."/>
            <person name="Labutti K."/>
            <person name="Pangilinan J."/>
            <person name="Ruiz-Duenas F.J."/>
            <person name="Barrasa J.M."/>
            <person name="Sanchez-Garcia M."/>
            <person name="Camarero S."/>
            <person name="Miyauchi S."/>
            <person name="Serrano A."/>
            <person name="Linde D."/>
            <person name="Babiker R."/>
            <person name="Drula E."/>
            <person name="Ayuso-Fernandez I."/>
            <person name="Pacheco R."/>
            <person name="Padilla G."/>
            <person name="Ferreira P."/>
            <person name="Barriuso J."/>
            <person name="Kellner H."/>
            <person name="Castanera R."/>
            <person name="Alfaro M."/>
            <person name="Ramirez L."/>
            <person name="Pisabarro A.G."/>
            <person name="Kuo A."/>
            <person name="Tritt A."/>
            <person name="Lipzen A."/>
            <person name="He G."/>
            <person name="Yan M."/>
            <person name="Ng V."/>
            <person name="Cullen D."/>
            <person name="Martin F."/>
            <person name="Rosso M.-N."/>
            <person name="Henrissat B."/>
            <person name="Hibbett D."/>
            <person name="Martinez A.T."/>
            <person name="Grigoriev I.V."/>
        </authorList>
    </citation>
    <scope>NUCLEOTIDE SEQUENCE</scope>
    <source>
        <strain evidence="4">CIRM-BRFM 674</strain>
    </source>
</reference>
<evidence type="ECO:0000313" key="4">
    <source>
        <dbReference type="EMBL" id="KAF9475106.1"/>
    </source>
</evidence>
<comment type="caution">
    <text evidence="4">The sequence shown here is derived from an EMBL/GenBank/DDBJ whole genome shotgun (WGS) entry which is preliminary data.</text>
</comment>
<dbReference type="PANTHER" id="PTHR40465:SF1">
    <property type="entry name" value="DUF6534 DOMAIN-CONTAINING PROTEIN"/>
    <property type="match status" value="1"/>
</dbReference>
<feature type="transmembrane region" description="Helical" evidence="2">
    <location>
        <begin position="208"/>
        <end position="231"/>
    </location>
</feature>
<accession>A0A9P5YTZ6</accession>
<dbReference type="InterPro" id="IPR045339">
    <property type="entry name" value="DUF6534"/>
</dbReference>